<comment type="caution">
    <text evidence="1">The sequence shown here is derived from an EMBL/GenBank/DDBJ whole genome shotgun (WGS) entry which is preliminary data.</text>
</comment>
<evidence type="ECO:0000313" key="2">
    <source>
        <dbReference type="Proteomes" id="UP001152622"/>
    </source>
</evidence>
<accession>A0A9Q1FJM2</accession>
<evidence type="ECO:0000313" key="1">
    <source>
        <dbReference type="EMBL" id="KAJ8360101.1"/>
    </source>
</evidence>
<organism evidence="1 2">
    <name type="scientific">Synaphobranchus kaupii</name>
    <name type="common">Kaup's arrowtooth eel</name>
    <dbReference type="NCBI Taxonomy" id="118154"/>
    <lineage>
        <taxon>Eukaryota</taxon>
        <taxon>Metazoa</taxon>
        <taxon>Chordata</taxon>
        <taxon>Craniata</taxon>
        <taxon>Vertebrata</taxon>
        <taxon>Euteleostomi</taxon>
        <taxon>Actinopterygii</taxon>
        <taxon>Neopterygii</taxon>
        <taxon>Teleostei</taxon>
        <taxon>Anguilliformes</taxon>
        <taxon>Synaphobranchidae</taxon>
        <taxon>Synaphobranchus</taxon>
    </lineage>
</organism>
<protein>
    <submittedName>
        <fullName evidence="1">Uncharacterized protein</fullName>
    </submittedName>
</protein>
<name>A0A9Q1FJM2_SYNKA</name>
<proteinExistence type="predicted"/>
<dbReference type="Proteomes" id="UP001152622">
    <property type="component" value="Chromosome 5"/>
</dbReference>
<gene>
    <name evidence="1" type="ORF">SKAU_G00166260</name>
</gene>
<dbReference type="EMBL" id="JAINUF010000005">
    <property type="protein sequence ID" value="KAJ8360101.1"/>
    <property type="molecule type" value="Genomic_DNA"/>
</dbReference>
<reference evidence="1" key="1">
    <citation type="journal article" date="2023" name="Science">
        <title>Genome structures resolve the early diversification of teleost fishes.</title>
        <authorList>
            <person name="Parey E."/>
            <person name="Louis A."/>
            <person name="Montfort J."/>
            <person name="Bouchez O."/>
            <person name="Roques C."/>
            <person name="Iampietro C."/>
            <person name="Lluch J."/>
            <person name="Castinel A."/>
            <person name="Donnadieu C."/>
            <person name="Desvignes T."/>
            <person name="Floi Bucao C."/>
            <person name="Jouanno E."/>
            <person name="Wen M."/>
            <person name="Mejri S."/>
            <person name="Dirks R."/>
            <person name="Jansen H."/>
            <person name="Henkel C."/>
            <person name="Chen W.J."/>
            <person name="Zahm M."/>
            <person name="Cabau C."/>
            <person name="Klopp C."/>
            <person name="Thompson A.W."/>
            <person name="Robinson-Rechavi M."/>
            <person name="Braasch I."/>
            <person name="Lecointre G."/>
            <person name="Bobe J."/>
            <person name="Postlethwait J.H."/>
            <person name="Berthelot C."/>
            <person name="Roest Crollius H."/>
            <person name="Guiguen Y."/>
        </authorList>
    </citation>
    <scope>NUCLEOTIDE SEQUENCE</scope>
    <source>
        <strain evidence="1">WJC10195</strain>
    </source>
</reference>
<dbReference type="AlphaFoldDB" id="A0A9Q1FJM2"/>
<sequence length="66" mass="7254">MSTVAIDSCVFESEADLISLNDHSASRFHTCYMLKYASGFSDGNSGFSTMRDDDISHLQIALSNRS</sequence>
<keyword evidence="2" id="KW-1185">Reference proteome</keyword>